<comment type="caution">
    <text evidence="1">The sequence shown here is derived from an EMBL/GenBank/DDBJ whole genome shotgun (WGS) entry which is preliminary data.</text>
</comment>
<organism evidence="1 2">
    <name type="scientific">Austropuccinia psidii MF-1</name>
    <dbReference type="NCBI Taxonomy" id="1389203"/>
    <lineage>
        <taxon>Eukaryota</taxon>
        <taxon>Fungi</taxon>
        <taxon>Dikarya</taxon>
        <taxon>Basidiomycota</taxon>
        <taxon>Pucciniomycotina</taxon>
        <taxon>Pucciniomycetes</taxon>
        <taxon>Pucciniales</taxon>
        <taxon>Sphaerophragmiaceae</taxon>
        <taxon>Austropuccinia</taxon>
    </lineage>
</organism>
<protein>
    <submittedName>
        <fullName evidence="1">Uncharacterized protein</fullName>
    </submittedName>
</protein>
<gene>
    <name evidence="1" type="ORF">O181_010444</name>
</gene>
<accession>A0A9Q3BR27</accession>
<evidence type="ECO:0000313" key="1">
    <source>
        <dbReference type="EMBL" id="MBW0470729.1"/>
    </source>
</evidence>
<proteinExistence type="predicted"/>
<evidence type="ECO:0000313" key="2">
    <source>
        <dbReference type="Proteomes" id="UP000765509"/>
    </source>
</evidence>
<dbReference type="Proteomes" id="UP000765509">
    <property type="component" value="Unassembled WGS sequence"/>
</dbReference>
<dbReference type="AlphaFoldDB" id="A0A9Q3BR27"/>
<keyword evidence="2" id="KW-1185">Reference proteome</keyword>
<name>A0A9Q3BR27_9BASI</name>
<sequence length="161" mass="19148">MKLIDYINLLFIDIPSIPDDWIAARLNTEFIGNSSISYKETKEIHGRRNWQWWKSHIIQKYSNATWIWEKTKSIENDKHSVDNTPYEWCYRQSKRLKVIDPQMNFQVRNHKLLTQMPGELGHSLKCIFNQICTLDDIESTLQDVSKRTNIGKHSQFRSSSF</sequence>
<dbReference type="EMBL" id="AVOT02002529">
    <property type="protein sequence ID" value="MBW0470729.1"/>
    <property type="molecule type" value="Genomic_DNA"/>
</dbReference>
<reference evidence="1" key="1">
    <citation type="submission" date="2021-03" db="EMBL/GenBank/DDBJ databases">
        <title>Draft genome sequence of rust myrtle Austropuccinia psidii MF-1, a brazilian biotype.</title>
        <authorList>
            <person name="Quecine M.C."/>
            <person name="Pachon D.M.R."/>
            <person name="Bonatelli M.L."/>
            <person name="Correr F.H."/>
            <person name="Franceschini L.M."/>
            <person name="Leite T.F."/>
            <person name="Margarido G.R.A."/>
            <person name="Almeida C.A."/>
            <person name="Ferrarezi J.A."/>
            <person name="Labate C.A."/>
        </authorList>
    </citation>
    <scope>NUCLEOTIDE SEQUENCE</scope>
    <source>
        <strain evidence="1">MF-1</strain>
    </source>
</reference>